<dbReference type="Proteomes" id="UP000242381">
    <property type="component" value="Unassembled WGS sequence"/>
</dbReference>
<evidence type="ECO:0000313" key="1">
    <source>
        <dbReference type="EMBL" id="ORE18841.1"/>
    </source>
</evidence>
<dbReference type="EMBL" id="KV921322">
    <property type="protein sequence ID" value="ORE18841.1"/>
    <property type="molecule type" value="Genomic_DNA"/>
</dbReference>
<proteinExistence type="predicted"/>
<sequence length="137" mass="16403">MMFKEVRNVNAVKKETRTLFLLKAQFYPEVASNEGSQPELEDELQREHSDMAEKLKMLKEVVENLRFEEVNNSWKLQVEQLYRVSTKHLFRKTKKFFWLTGDLFLVWNCSEAFIIRRIPPLILVSWESRIVAECPCY</sequence>
<accession>A0A1X0S3U3</accession>
<name>A0A1X0S3U3_RHIZD</name>
<evidence type="ECO:0000313" key="2">
    <source>
        <dbReference type="Proteomes" id="UP000242381"/>
    </source>
</evidence>
<organism evidence="1 2">
    <name type="scientific">Rhizopus microsporus</name>
    <dbReference type="NCBI Taxonomy" id="58291"/>
    <lineage>
        <taxon>Eukaryota</taxon>
        <taxon>Fungi</taxon>
        <taxon>Fungi incertae sedis</taxon>
        <taxon>Mucoromycota</taxon>
        <taxon>Mucoromycotina</taxon>
        <taxon>Mucoromycetes</taxon>
        <taxon>Mucorales</taxon>
        <taxon>Mucorineae</taxon>
        <taxon>Rhizopodaceae</taxon>
        <taxon>Rhizopus</taxon>
    </lineage>
</organism>
<reference evidence="1 2" key="1">
    <citation type="journal article" date="2016" name="Proc. Natl. Acad. Sci. U.S.A.">
        <title>Lipid metabolic changes in an early divergent fungus govern the establishment of a mutualistic symbiosis with endobacteria.</title>
        <authorList>
            <person name="Lastovetsky O.A."/>
            <person name="Gaspar M.L."/>
            <person name="Mondo S.J."/>
            <person name="LaButti K.M."/>
            <person name="Sandor L."/>
            <person name="Grigoriev I.V."/>
            <person name="Henry S.A."/>
            <person name="Pawlowska T.E."/>
        </authorList>
    </citation>
    <scope>NUCLEOTIDE SEQUENCE [LARGE SCALE GENOMIC DNA]</scope>
    <source>
        <strain evidence="1 2">ATCC 11559</strain>
    </source>
</reference>
<gene>
    <name evidence="1" type="ORF">BCV71DRAFT_255251</name>
</gene>
<dbReference type="AlphaFoldDB" id="A0A1X0S3U3"/>
<protein>
    <submittedName>
        <fullName evidence="1">Uncharacterized protein</fullName>
    </submittedName>
</protein>